<dbReference type="RefSeq" id="WP_058938827.1">
    <property type="nucleotide sequence ID" value="NZ_LLYW01000021.1"/>
</dbReference>
<evidence type="ECO:0000313" key="3">
    <source>
        <dbReference type="Proteomes" id="UP000053462"/>
    </source>
</evidence>
<gene>
    <name evidence="2" type="ORF">APY94_06325</name>
</gene>
<evidence type="ECO:0000313" key="2">
    <source>
        <dbReference type="EMBL" id="KUH33349.1"/>
    </source>
</evidence>
<accession>A0A100XXR7</accession>
<feature type="transmembrane region" description="Helical" evidence="1">
    <location>
        <begin position="12"/>
        <end position="30"/>
    </location>
</feature>
<comment type="caution">
    <text evidence="2">The sequence shown here is derived from an EMBL/GenBank/DDBJ whole genome shotgun (WGS) entry which is preliminary data.</text>
</comment>
<dbReference type="STRING" id="227598.APY94_06325"/>
<evidence type="ECO:0000256" key="1">
    <source>
        <dbReference type="SAM" id="Phobius"/>
    </source>
</evidence>
<sequence>MEEKPTLLTRLWLFLSSYIPLWVILLIQTYDGPKGFHTIFFGLLSIFSLLSLLLFLRVARQKLNVGKGERICDNFIVVDEYQDMNHVYFEYLVTYVVSMMSFIPKDQGMRNILTFLVFMLMVFTFYLRANLIYANPVLGALGYNMFRVKNRESGHWVLLITRKDKILIADKTNPEKICVSSLSGNIFLEVED</sequence>
<keyword evidence="3" id="KW-1185">Reference proteome</keyword>
<reference evidence="2 3" key="1">
    <citation type="submission" date="2015-10" db="EMBL/GenBank/DDBJ databases">
        <title>Draft genome sequence of Thermococcus celericrescens strain DSM 17994.</title>
        <authorList>
            <person name="Hong S.-J."/>
            <person name="Park C.-E."/>
            <person name="Shin J.-H."/>
        </authorList>
    </citation>
    <scope>NUCLEOTIDE SEQUENCE [LARGE SCALE GENOMIC DNA]</scope>
    <source>
        <strain evidence="2 3">DSM 17994</strain>
    </source>
</reference>
<name>A0A100XXR7_9EURY</name>
<dbReference type="AlphaFoldDB" id="A0A100XXR7"/>
<dbReference type="Proteomes" id="UP000053462">
    <property type="component" value="Unassembled WGS sequence"/>
</dbReference>
<feature type="transmembrane region" description="Helical" evidence="1">
    <location>
        <begin position="108"/>
        <end position="127"/>
    </location>
</feature>
<keyword evidence="1" id="KW-0472">Membrane</keyword>
<dbReference type="EMBL" id="LLYW01000021">
    <property type="protein sequence ID" value="KUH33349.1"/>
    <property type="molecule type" value="Genomic_DNA"/>
</dbReference>
<protein>
    <submittedName>
        <fullName evidence="2">Uncharacterized protein</fullName>
    </submittedName>
</protein>
<keyword evidence="1" id="KW-1133">Transmembrane helix</keyword>
<keyword evidence="1" id="KW-0812">Transmembrane</keyword>
<dbReference type="OrthoDB" id="103447at2157"/>
<proteinExistence type="predicted"/>
<feature type="transmembrane region" description="Helical" evidence="1">
    <location>
        <begin position="36"/>
        <end position="56"/>
    </location>
</feature>
<organism evidence="2 3">
    <name type="scientific">Thermococcus celericrescens</name>
    <dbReference type="NCBI Taxonomy" id="227598"/>
    <lineage>
        <taxon>Archaea</taxon>
        <taxon>Methanobacteriati</taxon>
        <taxon>Methanobacteriota</taxon>
        <taxon>Thermococci</taxon>
        <taxon>Thermococcales</taxon>
        <taxon>Thermococcaceae</taxon>
        <taxon>Thermococcus</taxon>
    </lineage>
</organism>